<feature type="domain" description="Integrase catalytic" evidence="3">
    <location>
        <begin position="296"/>
        <end position="424"/>
    </location>
</feature>
<dbReference type="SUPFAM" id="SSF56672">
    <property type="entry name" value="DNA/RNA polymerases"/>
    <property type="match status" value="1"/>
</dbReference>
<dbReference type="InterPro" id="IPR050951">
    <property type="entry name" value="Retrovirus_Pol_polyprotein"/>
</dbReference>
<dbReference type="InterPro" id="IPR043502">
    <property type="entry name" value="DNA/RNA_pol_sf"/>
</dbReference>
<evidence type="ECO:0000313" key="4">
    <source>
        <dbReference type="EMBL" id="GEX74549.1"/>
    </source>
</evidence>
<evidence type="ECO:0000259" key="2">
    <source>
        <dbReference type="PROSITE" id="PS50878"/>
    </source>
</evidence>
<dbReference type="Pfam" id="PF00078">
    <property type="entry name" value="RVT_1"/>
    <property type="match status" value="1"/>
</dbReference>
<dbReference type="PANTHER" id="PTHR37984:SF5">
    <property type="entry name" value="PROTEIN NYNRIN-LIKE"/>
    <property type="match status" value="1"/>
</dbReference>
<dbReference type="InterPro" id="IPR041577">
    <property type="entry name" value="RT_RNaseH_2"/>
</dbReference>
<dbReference type="Gene3D" id="3.30.70.270">
    <property type="match status" value="2"/>
</dbReference>
<dbReference type="SUPFAM" id="SSF53098">
    <property type="entry name" value="Ribonuclease H-like"/>
    <property type="match status" value="1"/>
</dbReference>
<dbReference type="Gene3D" id="3.10.10.10">
    <property type="entry name" value="HIV Type 1 Reverse Transcriptase, subunit A, domain 1"/>
    <property type="match status" value="1"/>
</dbReference>
<dbReference type="Gene3D" id="3.30.420.10">
    <property type="entry name" value="Ribonuclease H-like superfamily/Ribonuclease H"/>
    <property type="match status" value="1"/>
</dbReference>
<dbReference type="GO" id="GO:0003676">
    <property type="term" value="F:nucleic acid binding"/>
    <property type="evidence" value="ECO:0007669"/>
    <property type="project" value="InterPro"/>
</dbReference>
<dbReference type="PROSITE" id="PS50878">
    <property type="entry name" value="RT_POL"/>
    <property type="match status" value="1"/>
</dbReference>
<comment type="caution">
    <text evidence="4">The sequence shown here is derived from an EMBL/GenBank/DDBJ whole genome shotgun (WGS) entry which is preliminary data.</text>
</comment>
<dbReference type="InterPro" id="IPR043128">
    <property type="entry name" value="Rev_trsase/Diguanyl_cyclase"/>
</dbReference>
<protein>
    <submittedName>
        <fullName evidence="4">Gypsy/Ty3 retroelement polyprotein</fullName>
    </submittedName>
</protein>
<proteinExistence type="predicted"/>
<dbReference type="Pfam" id="PF00665">
    <property type="entry name" value="rve"/>
    <property type="match status" value="1"/>
</dbReference>
<gene>
    <name evidence="4" type="ORF">Tci_346524</name>
</gene>
<name>A0A699HAG3_TANCI</name>
<dbReference type="InterPro" id="IPR012337">
    <property type="entry name" value="RNaseH-like_sf"/>
</dbReference>
<organism evidence="4">
    <name type="scientific">Tanacetum cinerariifolium</name>
    <name type="common">Dalmatian daisy</name>
    <name type="synonym">Chrysanthemum cinerariifolium</name>
    <dbReference type="NCBI Taxonomy" id="118510"/>
    <lineage>
        <taxon>Eukaryota</taxon>
        <taxon>Viridiplantae</taxon>
        <taxon>Streptophyta</taxon>
        <taxon>Embryophyta</taxon>
        <taxon>Tracheophyta</taxon>
        <taxon>Spermatophyta</taxon>
        <taxon>Magnoliopsida</taxon>
        <taxon>eudicotyledons</taxon>
        <taxon>Gunneridae</taxon>
        <taxon>Pentapetalae</taxon>
        <taxon>asterids</taxon>
        <taxon>campanulids</taxon>
        <taxon>Asterales</taxon>
        <taxon>Asteraceae</taxon>
        <taxon>Asteroideae</taxon>
        <taxon>Anthemideae</taxon>
        <taxon>Anthemidinae</taxon>
        <taxon>Tanacetum</taxon>
    </lineage>
</organism>
<dbReference type="EMBL" id="BKCJ010127355">
    <property type="protein sequence ID" value="GEX74549.1"/>
    <property type="molecule type" value="Genomic_DNA"/>
</dbReference>
<dbReference type="FunFam" id="3.30.70.270:FF:000020">
    <property type="entry name" value="Transposon Tf2-6 polyprotein-like Protein"/>
    <property type="match status" value="1"/>
</dbReference>
<dbReference type="PANTHER" id="PTHR37984">
    <property type="entry name" value="PROTEIN CBG26694"/>
    <property type="match status" value="1"/>
</dbReference>
<dbReference type="InterPro" id="IPR036397">
    <property type="entry name" value="RNaseH_sf"/>
</dbReference>
<dbReference type="GO" id="GO:0003824">
    <property type="term" value="F:catalytic activity"/>
    <property type="evidence" value="ECO:0007669"/>
    <property type="project" value="UniProtKB-KW"/>
</dbReference>
<dbReference type="CDD" id="cd01647">
    <property type="entry name" value="RT_LTR"/>
    <property type="match status" value="1"/>
</dbReference>
<dbReference type="AlphaFoldDB" id="A0A699HAG3"/>
<keyword evidence="1" id="KW-0511">Multifunctional enzyme</keyword>
<dbReference type="Pfam" id="PF17919">
    <property type="entry name" value="RT_RNaseH_2"/>
    <property type="match status" value="1"/>
</dbReference>
<evidence type="ECO:0000256" key="1">
    <source>
        <dbReference type="ARBA" id="ARBA00023268"/>
    </source>
</evidence>
<reference evidence="4" key="1">
    <citation type="journal article" date="2019" name="Sci. Rep.">
        <title>Draft genome of Tanacetum cinerariifolium, the natural source of mosquito coil.</title>
        <authorList>
            <person name="Yamashiro T."/>
            <person name="Shiraishi A."/>
            <person name="Satake H."/>
            <person name="Nakayama K."/>
        </authorList>
    </citation>
    <scope>NUCLEOTIDE SEQUENCE</scope>
</reference>
<dbReference type="GO" id="GO:0015074">
    <property type="term" value="P:DNA integration"/>
    <property type="evidence" value="ECO:0007669"/>
    <property type="project" value="InterPro"/>
</dbReference>
<dbReference type="InterPro" id="IPR001584">
    <property type="entry name" value="Integrase_cat-core"/>
</dbReference>
<dbReference type="InterPro" id="IPR000477">
    <property type="entry name" value="RT_dom"/>
</dbReference>
<feature type="domain" description="Reverse transcriptase" evidence="2">
    <location>
        <begin position="1"/>
        <end position="104"/>
    </location>
</feature>
<evidence type="ECO:0000259" key="3">
    <source>
        <dbReference type="PROSITE" id="PS50994"/>
    </source>
</evidence>
<sequence length="424" mass="49009">MHPDHVEKTTFKTHEGHYEFLVIPFGLTNEPSTFQALMNSVFKAFLMRFVLVFFVDILVYGPDLETYVWHLELVLQVLREHTLYAKQFKCVFSTEKVEYLGYVITREGVATNKSKIEAMQQWLTLTNLKQLRGFLGLTGYYRRFVKNYALINYPLTQLLKKNGFKWSETDQAAFDQLKQAMKEAPVLKLPNFIELFILETDASYGGIRAVLQQRGHPVAYYSKTLTPRHHTLSTYEKELLVVIQALNKWRGDFEKKIMDSCQADADLQKPVQDLETNTQSHKHYTWVNGQLRRKGKYVRPINQISMDFIEGLSSSNGKSAIFVVVDRLSKHAHFIPLTHPFTAAQIAQVFLDNVYKLHGIPQVVVSDKHKVFISLFWKELFKALKVSLCLSTAYHPQTDGQTEVYLVDVVDRTLAARESMIQML</sequence>
<dbReference type="PROSITE" id="PS50994">
    <property type="entry name" value="INTEGRASE"/>
    <property type="match status" value="1"/>
</dbReference>
<accession>A0A699HAG3</accession>